<evidence type="ECO:0000256" key="1">
    <source>
        <dbReference type="SAM" id="Phobius"/>
    </source>
</evidence>
<feature type="transmembrane region" description="Helical" evidence="1">
    <location>
        <begin position="93"/>
        <end position="113"/>
    </location>
</feature>
<keyword evidence="1" id="KW-1133">Transmembrane helix</keyword>
<feature type="transmembrane region" description="Helical" evidence="1">
    <location>
        <begin position="30"/>
        <end position="49"/>
    </location>
</feature>
<organism evidence="2 3">
    <name type="scientific">Saccharothrix xinjiangensis</name>
    <dbReference type="NCBI Taxonomy" id="204798"/>
    <lineage>
        <taxon>Bacteria</taxon>
        <taxon>Bacillati</taxon>
        <taxon>Actinomycetota</taxon>
        <taxon>Actinomycetes</taxon>
        <taxon>Pseudonocardiales</taxon>
        <taxon>Pseudonocardiaceae</taxon>
        <taxon>Saccharothrix</taxon>
    </lineage>
</organism>
<evidence type="ECO:0000313" key="2">
    <source>
        <dbReference type="EMBL" id="MFC5058538.1"/>
    </source>
</evidence>
<dbReference type="InterPro" id="IPR045770">
    <property type="entry name" value="DUF6223"/>
</dbReference>
<dbReference type="Proteomes" id="UP001595833">
    <property type="component" value="Unassembled WGS sequence"/>
</dbReference>
<dbReference type="RefSeq" id="WP_344038930.1">
    <property type="nucleotide sequence ID" value="NZ_BAAAKE010000013.1"/>
</dbReference>
<keyword evidence="3" id="KW-1185">Reference proteome</keyword>
<accession>A0ABV9Y785</accession>
<keyword evidence="1" id="KW-0472">Membrane</keyword>
<comment type="caution">
    <text evidence="2">The sequence shown here is derived from an EMBL/GenBank/DDBJ whole genome shotgun (WGS) entry which is preliminary data.</text>
</comment>
<gene>
    <name evidence="2" type="ORF">ACFPFM_32910</name>
</gene>
<protein>
    <submittedName>
        <fullName evidence="2">DUF6223 family protein</fullName>
    </submittedName>
</protein>
<proteinExistence type="predicted"/>
<feature type="transmembrane region" description="Helical" evidence="1">
    <location>
        <begin position="61"/>
        <end position="81"/>
    </location>
</feature>
<dbReference type="EMBL" id="JBHSJB010000033">
    <property type="protein sequence ID" value="MFC5058538.1"/>
    <property type="molecule type" value="Genomic_DNA"/>
</dbReference>
<evidence type="ECO:0000313" key="3">
    <source>
        <dbReference type="Proteomes" id="UP001595833"/>
    </source>
</evidence>
<sequence length="130" mass="12059">MISDFLAVTASFEGLGHLAAQSRGMGAGRAVSLVAGLSGLVGAVVGGLAAARPGSGRGRAVVALVAGVVGGFLGVVVVVTAEGGPGTGNGVGGGVVAAVVGLVGAVLGGLALARSRRAADRSTGTRRGSA</sequence>
<reference evidence="3" key="1">
    <citation type="journal article" date="2019" name="Int. J. Syst. Evol. Microbiol.">
        <title>The Global Catalogue of Microorganisms (GCM) 10K type strain sequencing project: providing services to taxonomists for standard genome sequencing and annotation.</title>
        <authorList>
            <consortium name="The Broad Institute Genomics Platform"/>
            <consortium name="The Broad Institute Genome Sequencing Center for Infectious Disease"/>
            <person name="Wu L."/>
            <person name="Ma J."/>
        </authorList>
    </citation>
    <scope>NUCLEOTIDE SEQUENCE [LARGE SCALE GENOMIC DNA]</scope>
    <source>
        <strain evidence="3">KCTC 12848</strain>
    </source>
</reference>
<name>A0ABV9Y785_9PSEU</name>
<dbReference type="Pfam" id="PF19733">
    <property type="entry name" value="DUF6223"/>
    <property type="match status" value="1"/>
</dbReference>
<keyword evidence="1" id="KW-0812">Transmembrane</keyword>